<evidence type="ECO:0000313" key="1">
    <source>
        <dbReference type="EMBL" id="GCB74003.1"/>
    </source>
</evidence>
<name>A0A401PLL9_SCYTO</name>
<sequence length="206" mass="23614">MVNQIAQYRVFSTVDLKSAYHQLPICKSNRPYTAFEADGRLYHFLRHQRGFGLPKGDGPTGRPVRFAGHVPYLDNVTIYGHDQQDHDANLAKFLRTTTLLNLKYNKEKCVFRTNRLTILGYVVQNGVLEPVPDRMRPLMELPLPHCPKALKRCLGFFSYYAQWVPNYANKPRPLIQSTHFPLMAEAQQAFARVRADIAKAGMHTVD</sequence>
<dbReference type="InterPro" id="IPR051320">
    <property type="entry name" value="Viral_Replic_Matur_Polypro"/>
</dbReference>
<proteinExistence type="predicted"/>
<gene>
    <name evidence="1" type="ORF">scyTo_0003087</name>
</gene>
<organism evidence="1 2">
    <name type="scientific">Scyliorhinus torazame</name>
    <name type="common">Cloudy catshark</name>
    <name type="synonym">Catulus torazame</name>
    <dbReference type="NCBI Taxonomy" id="75743"/>
    <lineage>
        <taxon>Eukaryota</taxon>
        <taxon>Metazoa</taxon>
        <taxon>Chordata</taxon>
        <taxon>Craniata</taxon>
        <taxon>Vertebrata</taxon>
        <taxon>Chondrichthyes</taxon>
        <taxon>Elasmobranchii</taxon>
        <taxon>Galeomorphii</taxon>
        <taxon>Galeoidea</taxon>
        <taxon>Carcharhiniformes</taxon>
        <taxon>Scyliorhinidae</taxon>
        <taxon>Scyliorhinus</taxon>
    </lineage>
</organism>
<dbReference type="STRING" id="75743.A0A401PLL9"/>
<keyword evidence="2" id="KW-1185">Reference proteome</keyword>
<dbReference type="InterPro" id="IPR043128">
    <property type="entry name" value="Rev_trsase/Diguanyl_cyclase"/>
</dbReference>
<dbReference type="PANTHER" id="PTHR33064">
    <property type="entry name" value="POL PROTEIN"/>
    <property type="match status" value="1"/>
</dbReference>
<dbReference type="OrthoDB" id="775972at2759"/>
<protein>
    <recommendedName>
        <fullName evidence="3">Reverse transcriptase domain-containing protein</fullName>
    </recommendedName>
</protein>
<evidence type="ECO:0008006" key="3">
    <source>
        <dbReference type="Google" id="ProtNLM"/>
    </source>
</evidence>
<comment type="caution">
    <text evidence="1">The sequence shown here is derived from an EMBL/GenBank/DDBJ whole genome shotgun (WGS) entry which is preliminary data.</text>
</comment>
<dbReference type="AlphaFoldDB" id="A0A401PLL9"/>
<dbReference type="Proteomes" id="UP000288216">
    <property type="component" value="Unassembled WGS sequence"/>
</dbReference>
<accession>A0A401PLL9</accession>
<reference evidence="1 2" key="1">
    <citation type="journal article" date="2018" name="Nat. Ecol. Evol.">
        <title>Shark genomes provide insights into elasmobranch evolution and the origin of vertebrates.</title>
        <authorList>
            <person name="Hara Y"/>
            <person name="Yamaguchi K"/>
            <person name="Onimaru K"/>
            <person name="Kadota M"/>
            <person name="Koyanagi M"/>
            <person name="Keeley SD"/>
            <person name="Tatsumi K"/>
            <person name="Tanaka K"/>
            <person name="Motone F"/>
            <person name="Kageyama Y"/>
            <person name="Nozu R"/>
            <person name="Adachi N"/>
            <person name="Nishimura O"/>
            <person name="Nakagawa R"/>
            <person name="Tanegashima C"/>
            <person name="Kiyatake I"/>
            <person name="Matsumoto R"/>
            <person name="Murakumo K"/>
            <person name="Nishida K"/>
            <person name="Terakita A"/>
            <person name="Kuratani S"/>
            <person name="Sato K"/>
            <person name="Hyodo S Kuraku.S."/>
        </authorList>
    </citation>
    <scope>NUCLEOTIDE SEQUENCE [LARGE SCALE GENOMIC DNA]</scope>
</reference>
<dbReference type="Gene3D" id="3.30.70.270">
    <property type="match status" value="2"/>
</dbReference>
<dbReference type="EMBL" id="BFAA01000815">
    <property type="protein sequence ID" value="GCB74003.1"/>
    <property type="molecule type" value="Genomic_DNA"/>
</dbReference>
<dbReference type="SUPFAM" id="SSF56672">
    <property type="entry name" value="DNA/RNA polymerases"/>
    <property type="match status" value="1"/>
</dbReference>
<dbReference type="InterPro" id="IPR043502">
    <property type="entry name" value="DNA/RNA_pol_sf"/>
</dbReference>
<evidence type="ECO:0000313" key="2">
    <source>
        <dbReference type="Proteomes" id="UP000288216"/>
    </source>
</evidence>
<dbReference type="PANTHER" id="PTHR33064:SF37">
    <property type="entry name" value="RIBONUCLEASE H"/>
    <property type="match status" value="1"/>
</dbReference>